<organism evidence="1 2">
    <name type="scientific">Borrelia duttonii CR2A</name>
    <dbReference type="NCBI Taxonomy" id="1432657"/>
    <lineage>
        <taxon>Bacteria</taxon>
        <taxon>Pseudomonadati</taxon>
        <taxon>Spirochaetota</taxon>
        <taxon>Spirochaetia</taxon>
        <taxon>Spirochaetales</taxon>
        <taxon>Borreliaceae</taxon>
        <taxon>Borrelia</taxon>
    </lineage>
</organism>
<evidence type="ECO:0000313" key="1">
    <source>
        <dbReference type="EMBL" id="ETZ18143.1"/>
    </source>
</evidence>
<accession>W6TI28</accession>
<gene>
    <name evidence="1" type="ORF">BDCR2A_00116</name>
</gene>
<dbReference type="RefSeq" id="WP_038365922.1">
    <property type="nucleotide sequence ID" value="NZ_AZIT01000001.1"/>
</dbReference>
<evidence type="ECO:0000313" key="2">
    <source>
        <dbReference type="Proteomes" id="UP000019148"/>
    </source>
</evidence>
<protein>
    <recommendedName>
        <fullName evidence="3">DUF2764 family protein</fullName>
    </recommendedName>
</protein>
<dbReference type="EMBL" id="AZIT01000001">
    <property type="protein sequence ID" value="ETZ18143.1"/>
    <property type="molecule type" value="Genomic_DNA"/>
</dbReference>
<comment type="caution">
    <text evidence="1">The sequence shown here is derived from an EMBL/GenBank/DDBJ whole genome shotgun (WGS) entry which is preliminary data.</text>
</comment>
<dbReference type="Pfam" id="PF10962">
    <property type="entry name" value="DUF2764"/>
    <property type="match status" value="1"/>
</dbReference>
<sequence>MLSSYYYIISSLPYLDLKVEKVWSISDFFDNVEIVLSREDFLFIKDLSELRFNKESSKVTKKFFEFEEIIRYTLAVIRAEKLGFEKDIYLESPYFSSYYLGILKPLCLKENPFEVELGIDILKWQFLTELEVGNEFNFEKLIIYFLKLMLISRRSLFREEIGEKNFDDVCQKLSMKISKNFEGI</sequence>
<reference evidence="1 2" key="1">
    <citation type="submission" date="2013-12" db="EMBL/GenBank/DDBJ databases">
        <title>Comparative genomics of relapsing fever spirochetes.</title>
        <authorList>
            <person name="Schwan T.G."/>
            <person name="Raffel S.J."/>
            <person name="Porcella S.F."/>
        </authorList>
    </citation>
    <scope>NUCLEOTIDE SEQUENCE [LARGE SCALE GENOMIC DNA]</scope>
    <source>
        <strain evidence="1 2">CR2A</strain>
    </source>
</reference>
<name>W6TI28_9SPIR</name>
<dbReference type="PATRIC" id="fig|1432657.3.peg.110"/>
<dbReference type="AlphaFoldDB" id="W6TI28"/>
<evidence type="ECO:0008006" key="3">
    <source>
        <dbReference type="Google" id="ProtNLM"/>
    </source>
</evidence>
<proteinExistence type="predicted"/>
<dbReference type="Proteomes" id="UP000019148">
    <property type="component" value="Unassembled WGS sequence"/>
</dbReference>
<dbReference type="InterPro" id="IPR024492">
    <property type="entry name" value="DUF2764"/>
</dbReference>